<reference evidence="4 5" key="1">
    <citation type="submission" date="2012-12" db="EMBL/GenBank/DDBJ databases">
        <title>Genome assembly of Fulvivirga imtechensis AK7.</title>
        <authorList>
            <person name="Nupur N."/>
            <person name="Khatri I."/>
            <person name="Kumar R."/>
            <person name="Subramanian S."/>
            <person name="Pinnaka A."/>
        </authorList>
    </citation>
    <scope>NUCLEOTIDE SEQUENCE [LARGE SCALE GENOMIC DNA]</scope>
    <source>
        <strain evidence="4 5">AK7</strain>
    </source>
</reference>
<feature type="domain" description="CHAT" evidence="3">
    <location>
        <begin position="729"/>
        <end position="1018"/>
    </location>
</feature>
<dbReference type="InterPro" id="IPR011990">
    <property type="entry name" value="TPR-like_helical_dom_sf"/>
</dbReference>
<keyword evidence="2" id="KW-1133">Transmembrane helix</keyword>
<evidence type="ECO:0000313" key="5">
    <source>
        <dbReference type="Proteomes" id="UP000011135"/>
    </source>
</evidence>
<dbReference type="Proteomes" id="UP000011135">
    <property type="component" value="Unassembled WGS sequence"/>
</dbReference>
<evidence type="ECO:0000256" key="2">
    <source>
        <dbReference type="SAM" id="Phobius"/>
    </source>
</evidence>
<dbReference type="SMART" id="SM00028">
    <property type="entry name" value="TPR"/>
    <property type="match status" value="7"/>
</dbReference>
<evidence type="ECO:0000259" key="3">
    <source>
        <dbReference type="Pfam" id="PF12770"/>
    </source>
</evidence>
<evidence type="ECO:0000256" key="1">
    <source>
        <dbReference type="PROSITE-ProRule" id="PRU00339"/>
    </source>
</evidence>
<dbReference type="PANTHER" id="PTHR10098">
    <property type="entry name" value="RAPSYN-RELATED"/>
    <property type="match status" value="1"/>
</dbReference>
<feature type="transmembrane region" description="Helical" evidence="2">
    <location>
        <begin position="1028"/>
        <end position="1050"/>
    </location>
</feature>
<dbReference type="PROSITE" id="PS50005">
    <property type="entry name" value="TPR"/>
    <property type="match status" value="1"/>
</dbReference>
<gene>
    <name evidence="4" type="ORF">C900_05771</name>
</gene>
<name>L8JVQ8_9BACT</name>
<keyword evidence="2" id="KW-0812">Transmembrane</keyword>
<keyword evidence="2" id="KW-0472">Membrane</keyword>
<accession>L8JVQ8</accession>
<dbReference type="InterPro" id="IPR019734">
    <property type="entry name" value="TPR_rpt"/>
</dbReference>
<organism evidence="4 5">
    <name type="scientific">Fulvivirga imtechensis AK7</name>
    <dbReference type="NCBI Taxonomy" id="1237149"/>
    <lineage>
        <taxon>Bacteria</taxon>
        <taxon>Pseudomonadati</taxon>
        <taxon>Bacteroidota</taxon>
        <taxon>Cytophagia</taxon>
        <taxon>Cytophagales</taxon>
        <taxon>Fulvivirgaceae</taxon>
        <taxon>Fulvivirga</taxon>
    </lineage>
</organism>
<dbReference type="Pfam" id="PF12770">
    <property type="entry name" value="CHAT"/>
    <property type="match status" value="1"/>
</dbReference>
<dbReference type="InterPro" id="IPR024983">
    <property type="entry name" value="CHAT_dom"/>
</dbReference>
<keyword evidence="5" id="KW-1185">Reference proteome</keyword>
<feature type="repeat" description="TPR" evidence="1">
    <location>
        <begin position="11"/>
        <end position="44"/>
    </location>
</feature>
<dbReference type="Gene3D" id="1.25.40.10">
    <property type="entry name" value="Tetratricopeptide repeat domain"/>
    <property type="match status" value="2"/>
</dbReference>
<dbReference type="eggNOG" id="COG4995">
    <property type="taxonomic scope" value="Bacteria"/>
</dbReference>
<dbReference type="EMBL" id="AMZN01000009">
    <property type="protein sequence ID" value="ELR73136.1"/>
    <property type="molecule type" value="Genomic_DNA"/>
</dbReference>
<comment type="caution">
    <text evidence="4">The sequence shown here is derived from an EMBL/GenBank/DDBJ whole genome shotgun (WGS) entry which is preliminary data.</text>
</comment>
<keyword evidence="1" id="KW-0802">TPR repeat</keyword>
<evidence type="ECO:0000313" key="4">
    <source>
        <dbReference type="EMBL" id="ELR73136.1"/>
    </source>
</evidence>
<dbReference type="Pfam" id="PF13181">
    <property type="entry name" value="TPR_8"/>
    <property type="match status" value="1"/>
</dbReference>
<sequence>MPTIKDNNRKISFLNLLGKCYKRSFLLEEARKYFQKAIQLNESTNNSYYVESILGMGDTYALEHKLDSTLYYTQLIAEANANTNKYKGHYLFNLGKSYLSTNSARAEDLFVSALKSFDPRDDEILILYVWLADMLIEENRIDEGYSYIREALLIQEKFYPANKILLAYIHLEIGFYYHAKGDLKDAIKSYKDTETRFLRNDSTIAGQYYLSEVNRLMNLSYELLGDYDNALRCGMKNLVLKEKLSLTNKYKISEALLGLAKIYYHIGISSKALTLIEQAIPFFIESKSQIYLAQCFLIKGAIYFESRHFEESIIQYELANSAIANSNILTSVPFIVNFNKSMSLLHMSKTYEAKLLLDQTITDYTEIYGERIQLASYLMLQGLIFQKLKTYDSADYSYKKALKLFTDNKISEHRSLTWILNIYLSFLIDHHSLQDVEYLLKRAFKSNASNYDLQSIATLDVENSRNVYESITTCYLAAKYFQKTYQYTKDKRYLLKSIELITSIVNLIENKKKSYQYRISDKLFRERFHNKIYIQAISVIYDIVTLENNSNYLSNAFMFIGKGKSSVLLENLNENIALEFRSIPDSTRIQESSLISQLLYLKTSIKNLGEKANELSQLNSFKTELIAAEIKYDSLITHLEQNYPEYYNLKYNFDVLSIKDVQQKLKTNEALIEYFNGENQTYAFTITKDTAHFQTLPMVEEAGIEGFRAALNPDFINKEPGEVFTEYTESAYHLHQKILAPLLENIDNTKINTLKIIPDGLLSLVPFETLITAPHQGAVGDYKSLSYLMKQFNISYGYSATSLFKMSEMKKEDMGSNVLAFAPTTSLSSETASLNPLRWNQSEIDDITQFFNTDTAAGLLATESSFKEKIQQYPIAHLAMHAVVNNEDPMYSKLLFAPPQDTLEDGMLHTFELYNMRLNTQMVVLSACNTGYGKLQKGEGVMSLSRAFAYAGCPSIVMSHWSVDDKATATLMKYFYQHLAEGEDKDVALKNAKLDFLNNSSPLYHHPYFWNNFVVLGDVKPVRKTDHVTYWILAIFVGLVLVVFAYYALLKHRGRIGILK</sequence>
<dbReference type="PATRIC" id="fig|1237149.3.peg.850"/>
<dbReference type="SUPFAM" id="SSF48452">
    <property type="entry name" value="TPR-like"/>
    <property type="match status" value="3"/>
</dbReference>
<dbReference type="STRING" id="1237149.C900_05771"/>
<dbReference type="AlphaFoldDB" id="L8JVQ8"/>
<protein>
    <recommendedName>
        <fullName evidence="3">CHAT domain-containing protein</fullName>
    </recommendedName>
</protein>
<proteinExistence type="predicted"/>